<organism evidence="1 2">
    <name type="scientific">Runella rosea</name>
    <dbReference type="NCBI Taxonomy" id="2259595"/>
    <lineage>
        <taxon>Bacteria</taxon>
        <taxon>Pseudomonadati</taxon>
        <taxon>Bacteroidota</taxon>
        <taxon>Cytophagia</taxon>
        <taxon>Cytophagales</taxon>
        <taxon>Spirosomataceae</taxon>
        <taxon>Runella</taxon>
    </lineage>
</organism>
<dbReference type="EMBL" id="CP030851">
    <property type="protein sequence ID" value="AXE21818.1"/>
    <property type="molecule type" value="Genomic_DNA"/>
</dbReference>
<gene>
    <name evidence="1" type="ORF">DR864_28520</name>
</gene>
<evidence type="ECO:0000313" key="2">
    <source>
        <dbReference type="Proteomes" id="UP000251993"/>
    </source>
</evidence>
<dbReference type="KEGG" id="run:DR864_28520"/>
<dbReference type="Proteomes" id="UP000251993">
    <property type="component" value="Plasmid unnamed1"/>
</dbReference>
<name>A0A344TT47_9BACT</name>
<reference evidence="1 2" key="1">
    <citation type="submission" date="2018-07" db="EMBL/GenBank/DDBJ databases">
        <title>Genome sequencing of Runella.</title>
        <authorList>
            <person name="Baek M.-G."/>
            <person name="Yi H."/>
        </authorList>
    </citation>
    <scope>NUCLEOTIDE SEQUENCE [LARGE SCALE GENOMIC DNA]</scope>
    <source>
        <strain evidence="1 2">HYN0085</strain>
        <plasmid evidence="1 2">unnamed1</plasmid>
    </source>
</reference>
<evidence type="ECO:0000313" key="1">
    <source>
        <dbReference type="EMBL" id="AXE21818.1"/>
    </source>
</evidence>
<protein>
    <submittedName>
        <fullName evidence="1">Uncharacterized protein</fullName>
    </submittedName>
</protein>
<proteinExistence type="predicted"/>
<dbReference type="AlphaFoldDB" id="A0A344TT47"/>
<keyword evidence="2" id="KW-1185">Reference proteome</keyword>
<geneLocation type="plasmid" evidence="1 2">
    <name>unnamed1</name>
</geneLocation>
<accession>A0A344TT47</accession>
<keyword evidence="1" id="KW-0614">Plasmid</keyword>
<sequence>MPANLTDLQIVHISSQSLSKWALKTTFLTKNTLQHPTSVDQSPKKAIFSHVQQFICYLTNSKSFNK</sequence>